<feature type="compositionally biased region" description="Pro residues" evidence="1">
    <location>
        <begin position="322"/>
        <end position="340"/>
    </location>
</feature>
<reference evidence="2" key="1">
    <citation type="submission" date="2023-03" db="EMBL/GenBank/DDBJ databases">
        <title>Massive genome expansion in bonnet fungi (Mycena s.s.) driven by repeated elements and novel gene families across ecological guilds.</title>
        <authorList>
            <consortium name="Lawrence Berkeley National Laboratory"/>
            <person name="Harder C.B."/>
            <person name="Miyauchi S."/>
            <person name="Viragh M."/>
            <person name="Kuo A."/>
            <person name="Thoen E."/>
            <person name="Andreopoulos B."/>
            <person name="Lu D."/>
            <person name="Skrede I."/>
            <person name="Drula E."/>
            <person name="Henrissat B."/>
            <person name="Morin E."/>
            <person name="Kohler A."/>
            <person name="Barry K."/>
            <person name="LaButti K."/>
            <person name="Morin E."/>
            <person name="Salamov A."/>
            <person name="Lipzen A."/>
            <person name="Mereny Z."/>
            <person name="Hegedus B."/>
            <person name="Baldrian P."/>
            <person name="Stursova M."/>
            <person name="Weitz H."/>
            <person name="Taylor A."/>
            <person name="Grigoriev I.V."/>
            <person name="Nagy L.G."/>
            <person name="Martin F."/>
            <person name="Kauserud H."/>
        </authorList>
    </citation>
    <scope>NUCLEOTIDE SEQUENCE</scope>
    <source>
        <strain evidence="2">CBHHK182m</strain>
    </source>
</reference>
<feature type="compositionally biased region" description="Basic and acidic residues" evidence="1">
    <location>
        <begin position="379"/>
        <end position="388"/>
    </location>
</feature>
<evidence type="ECO:0000256" key="1">
    <source>
        <dbReference type="SAM" id="MobiDB-lite"/>
    </source>
</evidence>
<evidence type="ECO:0000313" key="3">
    <source>
        <dbReference type="Proteomes" id="UP001215598"/>
    </source>
</evidence>
<dbReference type="EMBL" id="JARKIB010000036">
    <property type="protein sequence ID" value="KAJ7761141.1"/>
    <property type="molecule type" value="Genomic_DNA"/>
</dbReference>
<sequence length="409" mass="41593">MSFPPVPPFDVATVRTRLFQSPDYLARSEFTGSVGWHEENGAQTLFRYTAAPTSADGPAEPHGYVTTVGTVLGNKYYVGPIGSWSNKFGQAITTAKLSFLLGRPSIAELGGDWDAGIINAHTIQSSISNGRTPANWVSNENGVECMRVSMKIFEKKGSDSPCIDIAKWPVPAAYRDHLAAITSTHDVRLLPVYDIDETLVPPGLVEKKLRGALVECTYKLLHYSFEKEGKLVASFTGDIQQIIILKHAQAPPASVFRRAARPVRFAPITPAAPPPAPAASAPAAPPASASAAPPAAPPASAPAAPPASAPAAPPASASAAPPAAPAAAPPAASPTAPTPAPSTGASAPVKPAPALGSGASSVAKPPGREGALGSNSEDGGDRGKKRGADNVGDGGAAKKARPAASGDGA</sequence>
<feature type="compositionally biased region" description="Low complexity" evidence="1">
    <location>
        <begin position="278"/>
        <end position="293"/>
    </location>
</feature>
<proteinExistence type="predicted"/>
<comment type="caution">
    <text evidence="2">The sequence shown here is derived from an EMBL/GenBank/DDBJ whole genome shotgun (WGS) entry which is preliminary data.</text>
</comment>
<organism evidence="2 3">
    <name type="scientific">Mycena metata</name>
    <dbReference type="NCBI Taxonomy" id="1033252"/>
    <lineage>
        <taxon>Eukaryota</taxon>
        <taxon>Fungi</taxon>
        <taxon>Dikarya</taxon>
        <taxon>Basidiomycota</taxon>
        <taxon>Agaricomycotina</taxon>
        <taxon>Agaricomycetes</taxon>
        <taxon>Agaricomycetidae</taxon>
        <taxon>Agaricales</taxon>
        <taxon>Marasmiineae</taxon>
        <taxon>Mycenaceae</taxon>
        <taxon>Mycena</taxon>
    </lineage>
</organism>
<gene>
    <name evidence="2" type="ORF">B0H16DRAFT_1456396</name>
</gene>
<evidence type="ECO:0000313" key="2">
    <source>
        <dbReference type="EMBL" id="KAJ7761141.1"/>
    </source>
</evidence>
<dbReference type="AlphaFoldDB" id="A0AAD7JCR9"/>
<feature type="region of interest" description="Disordered" evidence="1">
    <location>
        <begin position="271"/>
        <end position="409"/>
    </location>
</feature>
<accession>A0AAD7JCR9</accession>
<dbReference type="PANTHER" id="PTHR48125:SF10">
    <property type="entry name" value="OS12G0136300 PROTEIN"/>
    <property type="match status" value="1"/>
</dbReference>
<dbReference type="Proteomes" id="UP001215598">
    <property type="component" value="Unassembled WGS sequence"/>
</dbReference>
<protein>
    <submittedName>
        <fullName evidence="2">Uncharacterized protein</fullName>
    </submittedName>
</protein>
<dbReference type="PANTHER" id="PTHR48125">
    <property type="entry name" value="LP07818P1"/>
    <property type="match status" value="1"/>
</dbReference>
<feature type="compositionally biased region" description="Pro residues" evidence="1">
    <location>
        <begin position="294"/>
        <end position="313"/>
    </location>
</feature>
<keyword evidence="3" id="KW-1185">Reference proteome</keyword>
<name>A0AAD7JCR9_9AGAR</name>